<reference evidence="1 2" key="1">
    <citation type="journal article" date="2019" name="Nat. Ecol. Evol.">
        <title>Megaphylogeny resolves global patterns of mushroom evolution.</title>
        <authorList>
            <person name="Varga T."/>
            <person name="Krizsan K."/>
            <person name="Foldi C."/>
            <person name="Dima B."/>
            <person name="Sanchez-Garcia M."/>
            <person name="Sanchez-Ramirez S."/>
            <person name="Szollosi G.J."/>
            <person name="Szarkandi J.G."/>
            <person name="Papp V."/>
            <person name="Albert L."/>
            <person name="Andreopoulos W."/>
            <person name="Angelini C."/>
            <person name="Antonin V."/>
            <person name="Barry K.W."/>
            <person name="Bougher N.L."/>
            <person name="Buchanan P."/>
            <person name="Buyck B."/>
            <person name="Bense V."/>
            <person name="Catcheside P."/>
            <person name="Chovatia M."/>
            <person name="Cooper J."/>
            <person name="Damon W."/>
            <person name="Desjardin D."/>
            <person name="Finy P."/>
            <person name="Geml J."/>
            <person name="Haridas S."/>
            <person name="Hughes K."/>
            <person name="Justo A."/>
            <person name="Karasinski D."/>
            <person name="Kautmanova I."/>
            <person name="Kiss B."/>
            <person name="Kocsube S."/>
            <person name="Kotiranta H."/>
            <person name="LaButti K.M."/>
            <person name="Lechner B.E."/>
            <person name="Liimatainen K."/>
            <person name="Lipzen A."/>
            <person name="Lukacs Z."/>
            <person name="Mihaltcheva S."/>
            <person name="Morgado L.N."/>
            <person name="Niskanen T."/>
            <person name="Noordeloos M.E."/>
            <person name="Ohm R.A."/>
            <person name="Ortiz-Santana B."/>
            <person name="Ovrebo C."/>
            <person name="Racz N."/>
            <person name="Riley R."/>
            <person name="Savchenko A."/>
            <person name="Shiryaev A."/>
            <person name="Soop K."/>
            <person name="Spirin V."/>
            <person name="Szebenyi C."/>
            <person name="Tomsovsky M."/>
            <person name="Tulloss R.E."/>
            <person name="Uehling J."/>
            <person name="Grigoriev I.V."/>
            <person name="Vagvolgyi C."/>
            <person name="Papp T."/>
            <person name="Martin F.M."/>
            <person name="Miettinen O."/>
            <person name="Hibbett D.S."/>
            <person name="Nagy L.G."/>
        </authorList>
    </citation>
    <scope>NUCLEOTIDE SEQUENCE [LARGE SCALE GENOMIC DNA]</scope>
    <source>
        <strain evidence="1 2">HHB13444</strain>
    </source>
</reference>
<feature type="non-terminal residue" evidence="1">
    <location>
        <position position="107"/>
    </location>
</feature>
<keyword evidence="2" id="KW-1185">Reference proteome</keyword>
<organism evidence="1 2">
    <name type="scientific">Polyporus arcularius HHB13444</name>
    <dbReference type="NCBI Taxonomy" id="1314778"/>
    <lineage>
        <taxon>Eukaryota</taxon>
        <taxon>Fungi</taxon>
        <taxon>Dikarya</taxon>
        <taxon>Basidiomycota</taxon>
        <taxon>Agaricomycotina</taxon>
        <taxon>Agaricomycetes</taxon>
        <taxon>Polyporales</taxon>
        <taxon>Polyporaceae</taxon>
        <taxon>Polyporus</taxon>
    </lineage>
</organism>
<dbReference type="AlphaFoldDB" id="A0A5C3NW55"/>
<evidence type="ECO:0000313" key="2">
    <source>
        <dbReference type="Proteomes" id="UP000308197"/>
    </source>
</evidence>
<gene>
    <name evidence="1" type="ORF">K466DRAFT_445464</name>
</gene>
<dbReference type="Proteomes" id="UP000308197">
    <property type="component" value="Unassembled WGS sequence"/>
</dbReference>
<dbReference type="InParanoid" id="A0A5C3NW55"/>
<evidence type="ECO:0008006" key="3">
    <source>
        <dbReference type="Google" id="ProtNLM"/>
    </source>
</evidence>
<dbReference type="EMBL" id="ML211817">
    <property type="protein sequence ID" value="TFK80240.1"/>
    <property type="molecule type" value="Genomic_DNA"/>
</dbReference>
<feature type="non-terminal residue" evidence="1">
    <location>
        <position position="1"/>
    </location>
</feature>
<name>A0A5C3NW55_9APHY</name>
<evidence type="ECO:0000313" key="1">
    <source>
        <dbReference type="EMBL" id="TFK80240.1"/>
    </source>
</evidence>
<proteinExistence type="predicted"/>
<sequence length="107" mass="12291">PIPEGMKHPKIEVPAKYGGANSHQLFYTWLDGVLDWMRAYNICGPDADQHRLIYLRQHLKGDADDWYAQEIDHPDNLETPSFEPAVCKLHDRFVHLSMAAKATEEFA</sequence>
<dbReference type="STRING" id="1314778.A0A5C3NW55"/>
<accession>A0A5C3NW55</accession>
<protein>
    <recommendedName>
        <fullName evidence="3">Retrotransposon gag domain-containing protein</fullName>
    </recommendedName>
</protein>